<dbReference type="PROSITE" id="PS52004">
    <property type="entry name" value="KS3_2"/>
    <property type="match status" value="1"/>
</dbReference>
<dbReference type="EMBL" id="CP072384">
    <property type="protein sequence ID" value="QUC07875.1"/>
    <property type="molecule type" value="Genomic_DNA"/>
</dbReference>
<dbReference type="InterPro" id="IPR014030">
    <property type="entry name" value="Ketoacyl_synth_N"/>
</dbReference>
<dbReference type="PANTHER" id="PTHR43074:SF1">
    <property type="entry name" value="BETA-KETOACYL SYNTHASE FAMILY PROTEIN-RELATED"/>
    <property type="match status" value="1"/>
</dbReference>
<organism evidence="3 4">
    <name type="scientific">Arachnia rubra</name>
    <dbReference type="NCBI Taxonomy" id="1547448"/>
    <lineage>
        <taxon>Bacteria</taxon>
        <taxon>Bacillati</taxon>
        <taxon>Actinomycetota</taxon>
        <taxon>Actinomycetes</taxon>
        <taxon>Propionibacteriales</taxon>
        <taxon>Propionibacteriaceae</taxon>
        <taxon>Arachnia</taxon>
    </lineage>
</organism>
<evidence type="ECO:0000256" key="1">
    <source>
        <dbReference type="RuleBase" id="RU003694"/>
    </source>
</evidence>
<dbReference type="SUPFAM" id="SSF53901">
    <property type="entry name" value="Thiolase-like"/>
    <property type="match status" value="1"/>
</dbReference>
<dbReference type="Gene3D" id="3.40.47.10">
    <property type="match status" value="1"/>
</dbReference>
<accession>A0ABX7Y4W2</accession>
<keyword evidence="1" id="KW-0808">Transferase</keyword>
<dbReference type="CDD" id="cd00833">
    <property type="entry name" value="PKS"/>
    <property type="match status" value="1"/>
</dbReference>
<evidence type="ECO:0000259" key="2">
    <source>
        <dbReference type="PROSITE" id="PS52004"/>
    </source>
</evidence>
<protein>
    <submittedName>
        <fullName evidence="3">Polyketide synthase</fullName>
    </submittedName>
</protein>
<dbReference type="InterPro" id="IPR052568">
    <property type="entry name" value="PKS-FAS_Synthase"/>
</dbReference>
<dbReference type="RefSeq" id="WP_212322996.1">
    <property type="nucleotide sequence ID" value="NZ_AP024463.1"/>
</dbReference>
<gene>
    <name evidence="3" type="ORF">J5A65_13320</name>
</gene>
<keyword evidence="4" id="KW-1185">Reference proteome</keyword>
<dbReference type="InterPro" id="IPR014031">
    <property type="entry name" value="Ketoacyl_synth_C"/>
</dbReference>
<comment type="similarity">
    <text evidence="1">Belongs to the thiolase-like superfamily. Beta-ketoacyl-ACP synthases family.</text>
</comment>
<evidence type="ECO:0000313" key="4">
    <source>
        <dbReference type="Proteomes" id="UP000678513"/>
    </source>
</evidence>
<proteinExistence type="inferred from homology"/>
<feature type="domain" description="Ketosynthase family 3 (KS3)" evidence="2">
    <location>
        <begin position="309"/>
        <end position="748"/>
    </location>
</feature>
<dbReference type="Proteomes" id="UP000678513">
    <property type="component" value="Chromosome"/>
</dbReference>
<evidence type="ECO:0000313" key="3">
    <source>
        <dbReference type="EMBL" id="QUC07875.1"/>
    </source>
</evidence>
<dbReference type="PANTHER" id="PTHR43074">
    <property type="entry name" value="OMEGA-3 POLYUNSATURATED FATTY ACID SYNTHASE PFAB-RELATED"/>
    <property type="match status" value="1"/>
</dbReference>
<dbReference type="Pfam" id="PF02801">
    <property type="entry name" value="Ketoacyl-synt_C"/>
    <property type="match status" value="1"/>
</dbReference>
<name>A0ABX7Y4W2_9ACTN</name>
<sequence length="758" mass="79056">MNALVVTSSAVCSDSDVGDIDALLRRCRIPVSYRSSLSWAQILSLRAAEECLSRSEGYDGESTGVLVGLTGSTAIQRRNAMRIACSASRLWSDEGVNPDEAVDAVLEAFGSGPQDKIGEMASSIPARLAVAFRLRGRVLALDAHETTVAAVFSHALLLLENCVTALLLVFVDEPDNASDMRAWSQKTCMDPGVPREGQAVAMLVRNAKPHDVLPRVLGARIRRRPCAGPHRYPDEEESRELLGGSDVRCRFSGPVRVTDLALSVMNTLDECGEGEAEREVVVTSVSGAAAVVHVAGGACDVDAPEDRAGRGVAIAGAGAWFASAQGRKAFDRICEPLFADLGNRLPRQLRSEGNMRVGRSYCALGAAVCPQDIPVGGFALQPARARALGPMHLLALHVCREAVDNAGVDLSGRNGMVVVGMPIGVPHGRLSSLGSDEADGMFERLGNALGGEAEISLRLRRRLLAESLESGACTAHSIDARSSGSVAAFVADGLGLAAVPLAVEAACASSLAALDVAARALRAGEVGYVLVCGVDFPAWARDLVLCSELGMLSRTAMTPFSEAADGFLPGDGAGAVLLLPDEELSGDAVRVLGVGGSCDARSMLAPDVEGQKAAMRAALVEAGVKASTVGYIEAHGTGTVRGDTVELDSLAAVYGPGELCIGSVKSYIGHAFSAAGMAGLLRAEAAAGSGMFPSSHGLTDVDRQRLRRRGVYVPSQREPFTRTEECIRRTAVSAFGTGGINYHVVLEGGKNDETAQSL</sequence>
<dbReference type="InterPro" id="IPR020841">
    <property type="entry name" value="PKS_Beta-ketoAc_synthase_dom"/>
</dbReference>
<reference evidence="3 4" key="1">
    <citation type="submission" date="2021-03" db="EMBL/GenBank/DDBJ databases">
        <title>Human Oral Microbial Genomes.</title>
        <authorList>
            <person name="Johnston C.D."/>
            <person name="Chen T."/>
            <person name="Dewhirst F.E."/>
        </authorList>
    </citation>
    <scope>NUCLEOTIDE SEQUENCE [LARGE SCALE GENOMIC DNA]</scope>
    <source>
        <strain evidence="3 4">DSMZ 100122</strain>
    </source>
</reference>
<dbReference type="SMART" id="SM00825">
    <property type="entry name" value="PKS_KS"/>
    <property type="match status" value="1"/>
</dbReference>
<dbReference type="InterPro" id="IPR016039">
    <property type="entry name" value="Thiolase-like"/>
</dbReference>
<dbReference type="Pfam" id="PF00109">
    <property type="entry name" value="ketoacyl-synt"/>
    <property type="match status" value="1"/>
</dbReference>